<accession>A0A561DEH1</accession>
<dbReference type="SUPFAM" id="SSF46689">
    <property type="entry name" value="Homeodomain-like"/>
    <property type="match status" value="1"/>
</dbReference>
<dbReference type="EMBL" id="VIVN01000005">
    <property type="protein sequence ID" value="TWE01780.1"/>
    <property type="molecule type" value="Genomic_DNA"/>
</dbReference>
<evidence type="ECO:0000313" key="4">
    <source>
        <dbReference type="EMBL" id="TWE01780.1"/>
    </source>
</evidence>
<name>A0A561DEH1_9BACI</name>
<dbReference type="Proteomes" id="UP000319671">
    <property type="component" value="Unassembled WGS sequence"/>
</dbReference>
<feature type="domain" description="HTH tetR-type" evidence="3">
    <location>
        <begin position="11"/>
        <end position="71"/>
    </location>
</feature>
<dbReference type="PROSITE" id="PS50977">
    <property type="entry name" value="HTH_TETR_2"/>
    <property type="match status" value="1"/>
</dbReference>
<dbReference type="InterPro" id="IPR001647">
    <property type="entry name" value="HTH_TetR"/>
</dbReference>
<evidence type="ECO:0000256" key="1">
    <source>
        <dbReference type="ARBA" id="ARBA00023125"/>
    </source>
</evidence>
<organism evidence="4 5">
    <name type="scientific">Neobacillus bataviensis</name>
    <dbReference type="NCBI Taxonomy" id="220685"/>
    <lineage>
        <taxon>Bacteria</taxon>
        <taxon>Bacillati</taxon>
        <taxon>Bacillota</taxon>
        <taxon>Bacilli</taxon>
        <taxon>Bacillales</taxon>
        <taxon>Bacillaceae</taxon>
        <taxon>Neobacillus</taxon>
    </lineage>
</organism>
<dbReference type="InterPro" id="IPR009057">
    <property type="entry name" value="Homeodomain-like_sf"/>
</dbReference>
<comment type="caution">
    <text evidence="4">The sequence shown here is derived from an EMBL/GenBank/DDBJ whole genome shotgun (WGS) entry which is preliminary data.</text>
</comment>
<evidence type="ECO:0000313" key="5">
    <source>
        <dbReference type="Proteomes" id="UP000319671"/>
    </source>
</evidence>
<dbReference type="Pfam" id="PF17924">
    <property type="entry name" value="TetR_C_19"/>
    <property type="match status" value="1"/>
</dbReference>
<feature type="DNA-binding region" description="H-T-H motif" evidence="2">
    <location>
        <begin position="34"/>
        <end position="53"/>
    </location>
</feature>
<evidence type="ECO:0000256" key="2">
    <source>
        <dbReference type="PROSITE-ProRule" id="PRU00335"/>
    </source>
</evidence>
<protein>
    <submittedName>
        <fullName evidence="4">TetR family transcriptional regulator</fullName>
    </submittedName>
</protein>
<reference evidence="4 5" key="1">
    <citation type="submission" date="2019-06" db="EMBL/GenBank/DDBJ databases">
        <title>Sorghum-associated microbial communities from plants grown in Nebraska, USA.</title>
        <authorList>
            <person name="Schachtman D."/>
        </authorList>
    </citation>
    <scope>NUCLEOTIDE SEQUENCE [LARGE SCALE GENOMIC DNA]</scope>
    <source>
        <strain evidence="4 5">2482</strain>
    </source>
</reference>
<evidence type="ECO:0000259" key="3">
    <source>
        <dbReference type="PROSITE" id="PS50977"/>
    </source>
</evidence>
<dbReference type="Gene3D" id="1.10.357.10">
    <property type="entry name" value="Tetracycline Repressor, domain 2"/>
    <property type="match status" value="1"/>
</dbReference>
<keyword evidence="1 2" id="KW-0238">DNA-binding</keyword>
<gene>
    <name evidence="4" type="ORF">FB550_105148</name>
</gene>
<dbReference type="AlphaFoldDB" id="A0A561DEH1"/>
<dbReference type="GO" id="GO:0003677">
    <property type="term" value="F:DNA binding"/>
    <property type="evidence" value="ECO:0007669"/>
    <property type="project" value="UniProtKB-UniRule"/>
</dbReference>
<keyword evidence="5" id="KW-1185">Reference proteome</keyword>
<dbReference type="Pfam" id="PF00440">
    <property type="entry name" value="TetR_N"/>
    <property type="match status" value="1"/>
</dbReference>
<dbReference type="RefSeq" id="WP_144565084.1">
    <property type="nucleotide sequence ID" value="NZ_VIVN01000005.1"/>
</dbReference>
<sequence length="203" mass="23851">MPKITFINLPEEKKQTLITAMRKEFSRVPLNDASISNIVKSANIPRGSFYQYFEDKEDAFFFLLNDLVIHIRNNFIVLLKKYDGDLFPTMIEFYQHIIMEEEDVHFLKNAFLNMTYKIELSFSKIFKGQEHSGSLSDFLFNLNMNNLNISNQKELFHLLQIVFTITLRNVVEKFAKDLSNQEALANYKMEMNLLKSGLIRKDS</sequence>
<proteinExistence type="predicted"/>